<keyword evidence="5 7" id="KW-0472">Membrane</keyword>
<evidence type="ECO:0000256" key="6">
    <source>
        <dbReference type="SAM" id="MobiDB-lite"/>
    </source>
</evidence>
<feature type="region of interest" description="Disordered" evidence="6">
    <location>
        <begin position="769"/>
        <end position="804"/>
    </location>
</feature>
<feature type="compositionally biased region" description="Low complexity" evidence="6">
    <location>
        <begin position="769"/>
        <end position="781"/>
    </location>
</feature>
<dbReference type="PANTHER" id="PTHR21716">
    <property type="entry name" value="TRANSMEMBRANE PROTEIN"/>
    <property type="match status" value="1"/>
</dbReference>
<keyword evidence="9" id="KW-1185">Reference proteome</keyword>
<organism evidence="8 9">
    <name type="scientific">Achlya hypogyna</name>
    <name type="common">Oomycete</name>
    <name type="synonym">Protoachlya hypogyna</name>
    <dbReference type="NCBI Taxonomy" id="1202772"/>
    <lineage>
        <taxon>Eukaryota</taxon>
        <taxon>Sar</taxon>
        <taxon>Stramenopiles</taxon>
        <taxon>Oomycota</taxon>
        <taxon>Saprolegniomycetes</taxon>
        <taxon>Saprolegniales</taxon>
        <taxon>Achlyaceae</taxon>
        <taxon>Achlya</taxon>
    </lineage>
</organism>
<dbReference type="Pfam" id="PF01594">
    <property type="entry name" value="AI-2E_transport"/>
    <property type="match status" value="1"/>
</dbReference>
<gene>
    <name evidence="8" type="ORF">ACHHYP_05013</name>
</gene>
<comment type="subcellular location">
    <subcellularLocation>
        <location evidence="1">Membrane</location>
        <topology evidence="1">Multi-pass membrane protein</topology>
    </subcellularLocation>
</comment>
<dbReference type="OrthoDB" id="5970161at2759"/>
<feature type="transmembrane region" description="Helical" evidence="7">
    <location>
        <begin position="484"/>
        <end position="512"/>
    </location>
</feature>
<comment type="caution">
    <text evidence="8">The sequence shown here is derived from an EMBL/GenBank/DDBJ whole genome shotgun (WGS) entry which is preliminary data.</text>
</comment>
<proteinExistence type="inferred from homology"/>
<dbReference type="Proteomes" id="UP000243579">
    <property type="component" value="Unassembled WGS sequence"/>
</dbReference>
<comment type="similarity">
    <text evidence="2">Belongs to the autoinducer-2 exporter (AI-2E) (TC 2.A.86) family.</text>
</comment>
<name>A0A1V9YZ89_ACHHY</name>
<feature type="transmembrane region" description="Helical" evidence="7">
    <location>
        <begin position="419"/>
        <end position="448"/>
    </location>
</feature>
<dbReference type="AlphaFoldDB" id="A0A1V9YZ89"/>
<evidence type="ECO:0000256" key="4">
    <source>
        <dbReference type="ARBA" id="ARBA00022989"/>
    </source>
</evidence>
<feature type="transmembrane region" description="Helical" evidence="7">
    <location>
        <begin position="454"/>
        <end position="472"/>
    </location>
</feature>
<evidence type="ECO:0000256" key="2">
    <source>
        <dbReference type="ARBA" id="ARBA00009773"/>
    </source>
</evidence>
<evidence type="ECO:0000256" key="5">
    <source>
        <dbReference type="ARBA" id="ARBA00023136"/>
    </source>
</evidence>
<evidence type="ECO:0000313" key="9">
    <source>
        <dbReference type="Proteomes" id="UP000243579"/>
    </source>
</evidence>
<evidence type="ECO:0008006" key="10">
    <source>
        <dbReference type="Google" id="ProtNLM"/>
    </source>
</evidence>
<accession>A0A1V9YZ89</accession>
<feature type="transmembrane region" description="Helical" evidence="7">
    <location>
        <begin position="165"/>
        <end position="186"/>
    </location>
</feature>
<dbReference type="InterPro" id="IPR002549">
    <property type="entry name" value="AI-2E-like"/>
</dbReference>
<dbReference type="GO" id="GO:0016020">
    <property type="term" value="C:membrane"/>
    <property type="evidence" value="ECO:0007669"/>
    <property type="project" value="UniProtKB-SubCell"/>
</dbReference>
<feature type="transmembrane region" description="Helical" evidence="7">
    <location>
        <begin position="7"/>
        <end position="29"/>
    </location>
</feature>
<dbReference type="EMBL" id="JNBR01000559">
    <property type="protein sequence ID" value="OQR91045.1"/>
    <property type="molecule type" value="Genomic_DNA"/>
</dbReference>
<feature type="transmembrane region" description="Helical" evidence="7">
    <location>
        <begin position="130"/>
        <end position="150"/>
    </location>
</feature>
<evidence type="ECO:0000313" key="8">
    <source>
        <dbReference type="EMBL" id="OQR91045.1"/>
    </source>
</evidence>
<evidence type="ECO:0000256" key="1">
    <source>
        <dbReference type="ARBA" id="ARBA00004141"/>
    </source>
</evidence>
<sequence>MPDIIEYALGTIIGNISTAVVLLLVYFNFLLFEDYFRVIIWSILFSQALRGAKENICRMLQYLSYGKEIQRDGLLYSICTQMWPYLMRSSGPTDLAHKQRRIQEFVLDNGIFIFAMIGAVSIYVRMFSWLSFMQIAVGSLVFLAAFLYALDRRIFHYRIFVSDEVVVSMLLLLGCCTIGVFVLFFLGTESYMEGSRAAMHFTHWVHTNVINDERTRQMWGEQVHSGKAMIASGLREFEGQYNTTMWFAPLKALVLSYYDASDGVAPVTVEVINATTVAGMLDIPANMTWTSVFSLAYSQFNLTSTDVTDWTSKGLEISTMAFGSVFQVVFFVVTFIVAFISIGIKAVFFVTSLFYLLCTKWDPIERFVYDLMPIAPEKRPALVTSLRQSIEGVFFLPMKISSLHAIVTLVSLSMMANDFVYLGTFITFFISIVPIIPAYLVCIPWVLALWSSTSFFKALLLFVIHYVAFSWIDQVLYEKSLTSINAYVSALSVVFGVYVFGLEGVVFGPLLVCGVNWAYEVSNHGIQAASQDEAEKAVDRRDSTGSGNIFSNAYRAISGGLGDNLSRRFSFDATSPATVCVTLQVHTLTAAPAGSPVIRAPPQLVRFIASKDWSYEELLRQLRHTLKVHSVCGLYALGTHAQILSVAHMFANETLRVEVEAEPPVDDTVRAPRPPVYLKRNKSKTLLKKTPVKMAVAVSPSPRLRRASCSNCVAVGTDSESDVHVSPRPSIALDWSTPISGVVAPNRPVVRDLRTFQAAAGDSFRQSLLQIRSQSSSSSSSDGPKGQREANAVPELPVRPRSFDSATPQTTVLVTSAIQHRPPVNDATPEHRPMLVATAAVEACDTPNTVRSRKLGRRSKSVADLEGKSGFWKRLVGKK</sequence>
<keyword evidence="3 7" id="KW-0812">Transmembrane</keyword>
<reference evidence="8 9" key="1">
    <citation type="journal article" date="2014" name="Genome Biol. Evol.">
        <title>The secreted proteins of Achlya hypogyna and Thraustotheca clavata identify the ancestral oomycete secretome and reveal gene acquisitions by horizontal gene transfer.</title>
        <authorList>
            <person name="Misner I."/>
            <person name="Blouin N."/>
            <person name="Leonard G."/>
            <person name="Richards T.A."/>
            <person name="Lane C.E."/>
        </authorList>
    </citation>
    <scope>NUCLEOTIDE SEQUENCE [LARGE SCALE GENOMIC DNA]</scope>
    <source>
        <strain evidence="8 9">ATCC 48635</strain>
    </source>
</reference>
<protein>
    <recommendedName>
        <fullName evidence="10">Transmembrane protein</fullName>
    </recommendedName>
</protein>
<feature type="transmembrane region" description="Helical" evidence="7">
    <location>
        <begin position="328"/>
        <end position="357"/>
    </location>
</feature>
<keyword evidence="4 7" id="KW-1133">Transmembrane helix</keyword>
<dbReference type="PANTHER" id="PTHR21716:SF4">
    <property type="entry name" value="TRANSMEMBRANE PROTEIN 245"/>
    <property type="match status" value="1"/>
</dbReference>
<evidence type="ECO:0000256" key="3">
    <source>
        <dbReference type="ARBA" id="ARBA00022692"/>
    </source>
</evidence>
<evidence type="ECO:0000256" key="7">
    <source>
        <dbReference type="SAM" id="Phobius"/>
    </source>
</evidence>